<evidence type="ECO:0000313" key="3">
    <source>
        <dbReference type="Proteomes" id="UP000199546"/>
    </source>
</evidence>
<dbReference type="InterPro" id="IPR027417">
    <property type="entry name" value="P-loop_NTPase"/>
</dbReference>
<organism evidence="2 3">
    <name type="scientific">Geodermatophilus amargosae</name>
    <dbReference type="NCBI Taxonomy" id="1296565"/>
    <lineage>
        <taxon>Bacteria</taxon>
        <taxon>Bacillati</taxon>
        <taxon>Actinomycetota</taxon>
        <taxon>Actinomycetes</taxon>
        <taxon>Geodermatophilales</taxon>
        <taxon>Geodermatophilaceae</taxon>
        <taxon>Geodermatophilus</taxon>
    </lineage>
</organism>
<dbReference type="Proteomes" id="UP000199546">
    <property type="component" value="Unassembled WGS sequence"/>
</dbReference>
<name>A0A1I7CP80_9ACTN</name>
<evidence type="ECO:0008006" key="4">
    <source>
        <dbReference type="Google" id="ProtNLM"/>
    </source>
</evidence>
<gene>
    <name evidence="2" type="ORF">SAMN05660657_04706</name>
</gene>
<dbReference type="EMBL" id="FPBA01000024">
    <property type="protein sequence ID" value="SFU01139.1"/>
    <property type="molecule type" value="Genomic_DNA"/>
</dbReference>
<proteinExistence type="predicted"/>
<dbReference type="STRING" id="1296565.SAMN05660657_04706"/>
<evidence type="ECO:0000313" key="2">
    <source>
        <dbReference type="EMBL" id="SFU01139.1"/>
    </source>
</evidence>
<feature type="coiled-coil region" evidence="1">
    <location>
        <begin position="347"/>
        <end position="399"/>
    </location>
</feature>
<reference evidence="3" key="1">
    <citation type="submission" date="2016-10" db="EMBL/GenBank/DDBJ databases">
        <authorList>
            <person name="Varghese N."/>
            <person name="Submissions S."/>
        </authorList>
    </citation>
    <scope>NUCLEOTIDE SEQUENCE [LARGE SCALE GENOMIC DNA]</scope>
    <source>
        <strain evidence="3">DSM 46136</strain>
    </source>
</reference>
<keyword evidence="1" id="KW-0175">Coiled coil</keyword>
<evidence type="ECO:0000256" key="1">
    <source>
        <dbReference type="SAM" id="Coils"/>
    </source>
</evidence>
<protein>
    <recommendedName>
        <fullName evidence="4">AAA domain-containing protein</fullName>
    </recommendedName>
</protein>
<accession>A0A1I7CP80</accession>
<keyword evidence="3" id="KW-1185">Reference proteome</keyword>
<dbReference type="SUPFAM" id="SSF52540">
    <property type="entry name" value="P-loop containing nucleoside triphosphate hydrolases"/>
    <property type="match status" value="1"/>
</dbReference>
<dbReference type="AlphaFoldDB" id="A0A1I7CP80"/>
<sequence>MRLRHLTLVGLGQSASVEFGSSLTVIFGASDTGKSFIVSAIDYTLGAARLKDIPEAQGYTHSLVSLDLPNGENVTLARPLRGGRIAVYEGDWRSLPPSLPRQTLADRKPKKGEESISDFLLRGLGLEGRKVIKNSKGATQSLSFRNLAHLCIVNEAQMQSEVPPALTGQHVSRTAERSALRVLLQNDDDGEIAQEVPTDDEVRIGRSKQEVLAQLHSDLVGRMQSKESRVEVEQRLGRLSMAIAGTTDDIEGMLRRRQDIVEALQRATTLLDVRRRERLERQELGARFSLLASQYESDLGRLELVREAGTLLGYFDTGVCAFCGASPEHQKLSEHLGGEATQLDLVTRAEESRINMLRTDLAQVQEELATEVAGLVKREERLRDHIESLRVRIRDLDRQLSPLRTDLPRLLEARSVAERLIAYHEQLASIEALLRANEVPGLAKQPPMRELSPVTIREFEARLRDTLTSWGVTGSSELVFNPASTDLVIAGQSRADRGKGMRAILHACFTLGLADYCNSEGLPHPGFVVLDSPVVTYRPPDENSPWTAATDADDDEYVSATVFDRFYEHLATDARAQVIVMENVSPPNLRQDDSTRVHHFTKNDGVGRYGFFPHEAES</sequence>
<dbReference type="Gene3D" id="3.40.50.300">
    <property type="entry name" value="P-loop containing nucleotide triphosphate hydrolases"/>
    <property type="match status" value="1"/>
</dbReference>